<dbReference type="RefSeq" id="WP_181407008.1">
    <property type="nucleotide sequence ID" value="NZ_CP060822.1"/>
</dbReference>
<evidence type="ECO:0000313" key="1">
    <source>
        <dbReference type="EMBL" id="QNP31325.1"/>
    </source>
</evidence>
<evidence type="ECO:0000313" key="2">
    <source>
        <dbReference type="Proteomes" id="UP000516013"/>
    </source>
</evidence>
<dbReference type="AlphaFoldDB" id="A0A7H0F5K9"/>
<sequence length="64" mass="6938">MKPNTGSGYSTHPTNNCASLQGIAIAAALWRKGFSHYFEGSGGEKQRNFARRNRYCDCGLLVAG</sequence>
<keyword evidence="2" id="KW-1185">Reference proteome</keyword>
<accession>A0A7H0F5K9</accession>
<protein>
    <recommendedName>
        <fullName evidence="3">Transposase</fullName>
    </recommendedName>
</protein>
<dbReference type="GeneID" id="92780687"/>
<dbReference type="EMBL" id="CP060822">
    <property type="protein sequence ID" value="QNP31325.1"/>
    <property type="molecule type" value="Genomic_DNA"/>
</dbReference>
<reference evidence="1 2" key="1">
    <citation type="submission" date="2020-08" db="EMBL/GenBank/DDBJ databases">
        <title>Complete genome sequence of Raphidiopsis curvispora isolated from drinking water reservoir in South Korea.</title>
        <authorList>
            <person name="Jeong J."/>
        </authorList>
    </citation>
    <scope>NUCLEOTIDE SEQUENCE [LARGE SCALE GENOMIC DNA]</scope>
    <source>
        <strain evidence="1 2">GIHE-G1</strain>
    </source>
</reference>
<evidence type="ECO:0008006" key="3">
    <source>
        <dbReference type="Google" id="ProtNLM"/>
    </source>
</evidence>
<dbReference type="KEGG" id="ccur:IAR63_14855"/>
<name>A0A7H0F5K9_9CYAN</name>
<dbReference type="Proteomes" id="UP000516013">
    <property type="component" value="Chromosome"/>
</dbReference>
<proteinExistence type="predicted"/>
<organism evidence="1 2">
    <name type="scientific">Cylindrospermopsis curvispora GIHE-G1</name>
    <dbReference type="NCBI Taxonomy" id="2666332"/>
    <lineage>
        <taxon>Bacteria</taxon>
        <taxon>Bacillati</taxon>
        <taxon>Cyanobacteriota</taxon>
        <taxon>Cyanophyceae</taxon>
        <taxon>Nostocales</taxon>
        <taxon>Aphanizomenonaceae</taxon>
        <taxon>Cylindrospermopsis</taxon>
    </lineage>
</organism>
<gene>
    <name evidence="1" type="ORF">IAR63_14855</name>
</gene>